<evidence type="ECO:0000259" key="1">
    <source>
        <dbReference type="Pfam" id="PF20258"/>
    </source>
</evidence>
<evidence type="ECO:0000313" key="3">
    <source>
        <dbReference type="Proteomes" id="UP000262699"/>
    </source>
</evidence>
<protein>
    <recommendedName>
        <fullName evidence="1">tRNA-specific 2-thiouridylase MnmA-like C-terminal domain-containing protein</fullName>
    </recommendedName>
</protein>
<proteinExistence type="predicted"/>
<dbReference type="InterPro" id="IPR046885">
    <property type="entry name" value="MnmA-like_C"/>
</dbReference>
<dbReference type="Pfam" id="PF20258">
    <property type="entry name" value="tRNA_Me_trans_C"/>
    <property type="match status" value="1"/>
</dbReference>
<dbReference type="AlphaFoldDB" id="A0A3D0W8K7"/>
<dbReference type="EMBL" id="DOYJ01000083">
    <property type="protein sequence ID" value="HCB75056.1"/>
    <property type="molecule type" value="Genomic_DNA"/>
</dbReference>
<evidence type="ECO:0000313" key="2">
    <source>
        <dbReference type="EMBL" id="HCB75056.1"/>
    </source>
</evidence>
<comment type="caution">
    <text evidence="2">The sequence shown here is derived from an EMBL/GenBank/DDBJ whole genome shotgun (WGS) entry which is preliminary data.</text>
</comment>
<reference evidence="2 3" key="1">
    <citation type="journal article" date="2018" name="Nat. Biotechnol.">
        <title>A standardized bacterial taxonomy based on genome phylogeny substantially revises the tree of life.</title>
        <authorList>
            <person name="Parks D.H."/>
            <person name="Chuvochina M."/>
            <person name="Waite D.W."/>
            <person name="Rinke C."/>
            <person name="Skarshewski A."/>
            <person name="Chaumeil P.A."/>
            <person name="Hugenholtz P."/>
        </authorList>
    </citation>
    <scope>NUCLEOTIDE SEQUENCE [LARGE SCALE GENOMIC DNA]</scope>
    <source>
        <strain evidence="2">UBA9015</strain>
    </source>
</reference>
<gene>
    <name evidence="2" type="ORF">DEP91_02620</name>
</gene>
<dbReference type="Proteomes" id="UP000262699">
    <property type="component" value="Unassembled WGS sequence"/>
</dbReference>
<accession>A0A3D0W8K7</accession>
<organism evidence="2 3">
    <name type="scientific">Sphingomonas bacterium</name>
    <dbReference type="NCBI Taxonomy" id="1895847"/>
    <lineage>
        <taxon>Bacteria</taxon>
        <taxon>Pseudomonadati</taxon>
        <taxon>Pseudomonadota</taxon>
        <taxon>Alphaproteobacteria</taxon>
        <taxon>Sphingomonadales</taxon>
        <taxon>Sphingomonadaceae</taxon>
        <taxon>Sphingomonas</taxon>
    </lineage>
</organism>
<dbReference type="Gene3D" id="2.40.30.10">
    <property type="entry name" value="Translation factors"/>
    <property type="match status" value="1"/>
</dbReference>
<name>A0A3D0W8K7_9SPHN</name>
<feature type="domain" description="tRNA-specific 2-thiouridylase MnmA-like C-terminal" evidence="1">
    <location>
        <begin position="48"/>
        <end position="113"/>
    </location>
</feature>
<sequence>KTTRSPSSRAGTGLASERTLTVTSLSAAPSPSQFTPSIRAALAVSAARIEGVNWLGEGAALNDVTVKVRSLARPVPARLEGDRVVFAAPEYGVAPGQAAVLYEGDRVLGGGWIAETEAAALVAAA</sequence>
<feature type="non-terminal residue" evidence="2">
    <location>
        <position position="1"/>
    </location>
</feature>